<evidence type="ECO:0000313" key="5">
    <source>
        <dbReference type="EMBL" id="KAK9871963.1"/>
    </source>
</evidence>
<feature type="active site" description="Proton acceptor" evidence="2">
    <location>
        <position position="490"/>
    </location>
</feature>
<dbReference type="GO" id="GO:0016614">
    <property type="term" value="F:oxidoreductase activity, acting on CH-OH group of donors"/>
    <property type="evidence" value="ECO:0007669"/>
    <property type="project" value="InterPro"/>
</dbReference>
<dbReference type="PIRSF" id="PIRSF000137">
    <property type="entry name" value="Alcohol_oxidase"/>
    <property type="match status" value="1"/>
</dbReference>
<evidence type="ECO:0000313" key="6">
    <source>
        <dbReference type="Proteomes" id="UP001431783"/>
    </source>
</evidence>
<dbReference type="SUPFAM" id="SSF51905">
    <property type="entry name" value="FAD/NAD(P)-binding domain"/>
    <property type="match status" value="1"/>
</dbReference>
<gene>
    <name evidence="5" type="ORF">WA026_015209</name>
</gene>
<dbReference type="AlphaFoldDB" id="A0AAW1TTF7"/>
<dbReference type="PANTHER" id="PTHR11552:SF215">
    <property type="entry name" value="FI02019P"/>
    <property type="match status" value="1"/>
</dbReference>
<dbReference type="InterPro" id="IPR012132">
    <property type="entry name" value="GMC_OxRdtase"/>
</dbReference>
<sequence>MFFSIQQSDQIWKYFTEPAKESCLGYKNSVCHCPRGKLLGGCSTINAMIYQRGSKQDHDSWYQEGNEGWDYESLIEYYKKSENVLASLQNMDNYGREGLLSLTKYIFNETIRDVILQSAKELGYEILEEGGQLGFFESLQTIEDGVRRNAAKVFLGSSKKSSKLTLALNAHVENVIIDKSAKQAKGVKVKIGDRLLNLYADKEVILSAGALNSPQILMLSGVGPKRHLENVGIDVIRDLPVGEHLKDHVVMWVFSKLSDEALKPTIMLDEVYKYFAHRKGMLSHIGLANVQAFVNAKNRLTDPDLLFFYAIFPKNHTAALNSFLNGIHLNDVSSENLRRYSEENHIMVTFVILSQPKATGKILLRSKDASDYPEIHSGYFTDENNEDLETIIGGIRIVEEQIKTKAFKELNPQILDIGLPNCKDFDFDSHDYWRCAVRNLGTTMYHMTSTCRMGPNSDKRAVVDSRLKVHGIENLRVIDASICQMLLGVHQMLHAR</sequence>
<dbReference type="Pfam" id="PF00732">
    <property type="entry name" value="GMC_oxred_N"/>
    <property type="match status" value="1"/>
</dbReference>
<keyword evidence="3" id="KW-0274">FAD</keyword>
<dbReference type="Gene3D" id="3.50.50.60">
    <property type="entry name" value="FAD/NAD(P)-binding domain"/>
    <property type="match status" value="1"/>
</dbReference>
<dbReference type="GO" id="GO:0050660">
    <property type="term" value="F:flavin adenine dinucleotide binding"/>
    <property type="evidence" value="ECO:0007669"/>
    <property type="project" value="InterPro"/>
</dbReference>
<keyword evidence="3" id="KW-0285">Flavoprotein</keyword>
<reference evidence="5 6" key="1">
    <citation type="submission" date="2023-03" db="EMBL/GenBank/DDBJ databases">
        <title>Genome insight into feeding habits of ladybird beetles.</title>
        <authorList>
            <person name="Li H.-S."/>
            <person name="Huang Y.-H."/>
            <person name="Pang H."/>
        </authorList>
    </citation>
    <scope>NUCLEOTIDE SEQUENCE [LARGE SCALE GENOMIC DNA]</scope>
    <source>
        <strain evidence="5">SYSU_2023b</strain>
        <tissue evidence="5">Whole body</tissue>
    </source>
</reference>
<dbReference type="InterPro" id="IPR036188">
    <property type="entry name" value="FAD/NAD-bd_sf"/>
</dbReference>
<dbReference type="EMBL" id="JARQZJ010000008">
    <property type="protein sequence ID" value="KAK9871963.1"/>
    <property type="molecule type" value="Genomic_DNA"/>
</dbReference>
<dbReference type="Gene3D" id="3.30.560.10">
    <property type="entry name" value="Glucose Oxidase, domain 3"/>
    <property type="match status" value="1"/>
</dbReference>
<feature type="domain" description="Glucose-methanol-choline oxidoreductase N-terminal" evidence="4">
    <location>
        <begin position="209"/>
        <end position="223"/>
    </location>
</feature>
<organism evidence="5 6">
    <name type="scientific">Henosepilachna vigintioctopunctata</name>
    <dbReference type="NCBI Taxonomy" id="420089"/>
    <lineage>
        <taxon>Eukaryota</taxon>
        <taxon>Metazoa</taxon>
        <taxon>Ecdysozoa</taxon>
        <taxon>Arthropoda</taxon>
        <taxon>Hexapoda</taxon>
        <taxon>Insecta</taxon>
        <taxon>Pterygota</taxon>
        <taxon>Neoptera</taxon>
        <taxon>Endopterygota</taxon>
        <taxon>Coleoptera</taxon>
        <taxon>Polyphaga</taxon>
        <taxon>Cucujiformia</taxon>
        <taxon>Coccinelloidea</taxon>
        <taxon>Coccinellidae</taxon>
        <taxon>Epilachninae</taxon>
        <taxon>Epilachnini</taxon>
        <taxon>Henosepilachna</taxon>
    </lineage>
</organism>
<evidence type="ECO:0000256" key="3">
    <source>
        <dbReference type="PIRSR" id="PIRSR000137-2"/>
    </source>
</evidence>
<keyword evidence="6" id="KW-1185">Reference proteome</keyword>
<name>A0AAW1TTF7_9CUCU</name>
<dbReference type="PANTHER" id="PTHR11552">
    <property type="entry name" value="GLUCOSE-METHANOL-CHOLINE GMC OXIDOREDUCTASE"/>
    <property type="match status" value="1"/>
</dbReference>
<evidence type="ECO:0000259" key="4">
    <source>
        <dbReference type="PROSITE" id="PS00624"/>
    </source>
</evidence>
<comment type="caution">
    <text evidence="5">The sequence shown here is derived from an EMBL/GenBank/DDBJ whole genome shotgun (WGS) entry which is preliminary data.</text>
</comment>
<protein>
    <recommendedName>
        <fullName evidence="4">Glucose-methanol-choline oxidoreductase N-terminal domain-containing protein</fullName>
    </recommendedName>
</protein>
<dbReference type="SUPFAM" id="SSF54373">
    <property type="entry name" value="FAD-linked reductases, C-terminal domain"/>
    <property type="match status" value="1"/>
</dbReference>
<dbReference type="Proteomes" id="UP001431783">
    <property type="component" value="Unassembled WGS sequence"/>
</dbReference>
<comment type="similarity">
    <text evidence="1">Belongs to the GMC oxidoreductase family.</text>
</comment>
<dbReference type="InterPro" id="IPR000172">
    <property type="entry name" value="GMC_OxRdtase_N"/>
</dbReference>
<dbReference type="PROSITE" id="PS00624">
    <property type="entry name" value="GMC_OXRED_2"/>
    <property type="match status" value="1"/>
</dbReference>
<dbReference type="InterPro" id="IPR007867">
    <property type="entry name" value="GMC_OxRtase_C"/>
</dbReference>
<feature type="binding site" evidence="3">
    <location>
        <position position="172"/>
    </location>
    <ligand>
        <name>FAD</name>
        <dbReference type="ChEBI" id="CHEBI:57692"/>
    </ligand>
</feature>
<evidence type="ECO:0000256" key="2">
    <source>
        <dbReference type="PIRSR" id="PIRSR000137-1"/>
    </source>
</evidence>
<comment type="cofactor">
    <cofactor evidence="3">
        <name>FAD</name>
        <dbReference type="ChEBI" id="CHEBI:57692"/>
    </cofactor>
</comment>
<proteinExistence type="inferred from homology"/>
<accession>A0AAW1TTF7</accession>
<dbReference type="Pfam" id="PF05199">
    <property type="entry name" value="GMC_oxred_C"/>
    <property type="match status" value="1"/>
</dbReference>
<evidence type="ECO:0000256" key="1">
    <source>
        <dbReference type="ARBA" id="ARBA00010790"/>
    </source>
</evidence>
<feature type="active site" description="Proton donor" evidence="2">
    <location>
        <position position="446"/>
    </location>
</feature>